<sequence>MSEPDLLVTKFTIPPLRPILLQRAQLLSALDQSHLVPLTLLSAPAGFGKTTLLSVWARQYSGRIAWLTLGEQDNDPIRFWTYVIAAFRYGGAQVGETTLGMLHSPQPSLQTGALTALINELAALPQDTTLILDDYHLIREQTIHESLQFLLENLPPQLHLLLASRSEPQLPLSRLRARGQITEIGEANLRLNREETGQFLTRGMGLELNAEQIGQLQSRTEGWIAGLQLAALSLQRHKDVSAFLETFTGSHRFILDYVQEEVLATLSEAQQRFLLYTSVLDQLNAEICQVLTGEKASQRMLESLERANLFLIPLDEERRWYRYQTLFREVLQARLQMTEPEQIGRLHHAAALWYQHQQWPHEAIPHALVTQDFSFVADLLEDCVERLYLQGELKTLLTWIKLLPRGILRVHPRLTTTYMLAFNMLFPFSHQQQAEKVYLQQLQGDIEQLLQNKDHVVLPSSERDLLHNRLLILKAWNLVAGALSDGDAAQLNDVAAQLQRLPLDDNIVWQQYKLAPFAIAWRMAGDFPRMVDTIQGIIRTPQLAQNRYLKIQYLWGLIAALIALGRLQLANEYCQELQQLVTSLRVPAPLAAYPDFFQALLAYDWNQLEIAKSAARCAIDKTAPLQYMDILMGSYMVLVHCHLAQGDLAETEQAIREMERHNRSAGIPLMRPWIESAWIQLWLAQGNLIQATSWAESTSYHQETLSYSRENAYLALARVYLAQKRYSEALQWLNKLLARAERVERTGSIISILALQVAAFQLQSSGDACAACGVLQRLLTLTEPEGYIRVFLDAGTPMRQALQTLLATSDKPAESSPLSPTLTAYAQHVLAAFSNEEQQPQEASAAELSISRSAAQTATQQLPEPLTPRELEVLHLLAGGASNQEIARQLIISLATAKKHVASILSKLGAENRTQAIAHARTYTLL</sequence>
<dbReference type="InterPro" id="IPR011990">
    <property type="entry name" value="TPR-like_helical_dom_sf"/>
</dbReference>
<dbReference type="CDD" id="cd06170">
    <property type="entry name" value="LuxR_C_like"/>
    <property type="match status" value="1"/>
</dbReference>
<name>A0ABQ6FV01_9CHLR</name>
<protein>
    <recommendedName>
        <fullName evidence="5">HTH luxR-type domain-containing protein</fullName>
    </recommendedName>
</protein>
<dbReference type="Pfam" id="PF17874">
    <property type="entry name" value="TPR_MalT"/>
    <property type="match status" value="1"/>
</dbReference>
<evidence type="ECO:0000313" key="6">
    <source>
        <dbReference type="EMBL" id="GLV58091.1"/>
    </source>
</evidence>
<feature type="repeat" description="TPR" evidence="4">
    <location>
        <begin position="710"/>
        <end position="743"/>
    </location>
</feature>
<dbReference type="PROSITE" id="PS50005">
    <property type="entry name" value="TPR"/>
    <property type="match status" value="1"/>
</dbReference>
<dbReference type="Proteomes" id="UP001344906">
    <property type="component" value="Unassembled WGS sequence"/>
</dbReference>
<dbReference type="InterPro" id="IPR000792">
    <property type="entry name" value="Tscrpt_reg_LuxR_C"/>
</dbReference>
<keyword evidence="7" id="KW-1185">Reference proteome</keyword>
<dbReference type="InterPro" id="IPR027417">
    <property type="entry name" value="P-loop_NTPase"/>
</dbReference>
<dbReference type="Gene3D" id="3.40.50.300">
    <property type="entry name" value="P-loop containing nucleotide triphosphate hydrolases"/>
    <property type="match status" value="1"/>
</dbReference>
<reference evidence="6 7" key="1">
    <citation type="submission" date="2023-02" db="EMBL/GenBank/DDBJ databases">
        <title>Dictyobacter halimunensis sp. nov., a new member of the class Ktedonobacteria from forest soil in a geothermal area.</title>
        <authorList>
            <person name="Rachmania M.K."/>
            <person name="Ningsih F."/>
            <person name="Sakai Y."/>
            <person name="Yabe S."/>
            <person name="Yokota A."/>
            <person name="Sjamsuridzal W."/>
        </authorList>
    </citation>
    <scope>NUCLEOTIDE SEQUENCE [LARGE SCALE GENOMIC DNA]</scope>
    <source>
        <strain evidence="6 7">S3.2.2.5</strain>
    </source>
</reference>
<comment type="caution">
    <text evidence="6">The sequence shown here is derived from an EMBL/GenBank/DDBJ whole genome shotgun (WGS) entry which is preliminary data.</text>
</comment>
<evidence type="ECO:0000256" key="3">
    <source>
        <dbReference type="ARBA" id="ARBA00023163"/>
    </source>
</evidence>
<dbReference type="PANTHER" id="PTHR44688:SF25">
    <property type="entry name" value="HTH LUXR-TYPE DOMAIN-CONTAINING PROTEIN"/>
    <property type="match status" value="1"/>
</dbReference>
<dbReference type="EMBL" id="BSRI01000002">
    <property type="protein sequence ID" value="GLV58091.1"/>
    <property type="molecule type" value="Genomic_DNA"/>
</dbReference>
<proteinExistence type="predicted"/>
<evidence type="ECO:0000256" key="1">
    <source>
        <dbReference type="ARBA" id="ARBA00023015"/>
    </source>
</evidence>
<dbReference type="SUPFAM" id="SSF48452">
    <property type="entry name" value="TPR-like"/>
    <property type="match status" value="1"/>
</dbReference>
<dbReference type="InterPro" id="IPR041664">
    <property type="entry name" value="AAA_16"/>
</dbReference>
<evidence type="ECO:0000259" key="5">
    <source>
        <dbReference type="PROSITE" id="PS50043"/>
    </source>
</evidence>
<keyword evidence="3" id="KW-0804">Transcription</keyword>
<dbReference type="InterPro" id="IPR036388">
    <property type="entry name" value="WH-like_DNA-bd_sf"/>
</dbReference>
<dbReference type="RefSeq" id="WP_338254195.1">
    <property type="nucleotide sequence ID" value="NZ_BSRI01000002.1"/>
</dbReference>
<accession>A0ABQ6FV01</accession>
<evidence type="ECO:0000256" key="2">
    <source>
        <dbReference type="ARBA" id="ARBA00023125"/>
    </source>
</evidence>
<dbReference type="SUPFAM" id="SSF46894">
    <property type="entry name" value="C-terminal effector domain of the bipartite response regulators"/>
    <property type="match status" value="1"/>
</dbReference>
<dbReference type="InterPro" id="IPR059106">
    <property type="entry name" value="WHD_MalT"/>
</dbReference>
<keyword evidence="2" id="KW-0238">DNA-binding</keyword>
<keyword evidence="4" id="KW-0802">TPR repeat</keyword>
<dbReference type="PANTHER" id="PTHR44688">
    <property type="entry name" value="DNA-BINDING TRANSCRIPTIONAL ACTIVATOR DEVR_DOSR"/>
    <property type="match status" value="1"/>
</dbReference>
<dbReference type="PROSITE" id="PS50043">
    <property type="entry name" value="HTH_LUXR_2"/>
    <property type="match status" value="1"/>
</dbReference>
<dbReference type="Pfam" id="PF00196">
    <property type="entry name" value="GerE"/>
    <property type="match status" value="1"/>
</dbReference>
<gene>
    <name evidence="6" type="ORF">KDH_49250</name>
</gene>
<dbReference type="SUPFAM" id="SSF52540">
    <property type="entry name" value="P-loop containing nucleoside triphosphate hydrolases"/>
    <property type="match status" value="1"/>
</dbReference>
<organism evidence="6 7">
    <name type="scientific">Dictyobacter halimunensis</name>
    <dbReference type="NCBI Taxonomy" id="3026934"/>
    <lineage>
        <taxon>Bacteria</taxon>
        <taxon>Bacillati</taxon>
        <taxon>Chloroflexota</taxon>
        <taxon>Ktedonobacteria</taxon>
        <taxon>Ktedonobacterales</taxon>
        <taxon>Dictyobacteraceae</taxon>
        <taxon>Dictyobacter</taxon>
    </lineage>
</organism>
<feature type="domain" description="HTH luxR-type" evidence="5">
    <location>
        <begin position="859"/>
        <end position="924"/>
    </location>
</feature>
<dbReference type="SMART" id="SM00421">
    <property type="entry name" value="HTH_LUXR"/>
    <property type="match status" value="1"/>
</dbReference>
<dbReference type="Pfam" id="PF13191">
    <property type="entry name" value="AAA_16"/>
    <property type="match status" value="1"/>
</dbReference>
<dbReference type="PRINTS" id="PR00038">
    <property type="entry name" value="HTHLUXR"/>
</dbReference>
<dbReference type="InterPro" id="IPR016032">
    <property type="entry name" value="Sig_transdc_resp-reg_C-effctor"/>
</dbReference>
<dbReference type="Gene3D" id="1.25.40.10">
    <property type="entry name" value="Tetratricopeptide repeat domain"/>
    <property type="match status" value="1"/>
</dbReference>
<dbReference type="InterPro" id="IPR019734">
    <property type="entry name" value="TPR_rpt"/>
</dbReference>
<evidence type="ECO:0000256" key="4">
    <source>
        <dbReference type="PROSITE-ProRule" id="PRU00339"/>
    </source>
</evidence>
<dbReference type="InterPro" id="IPR041617">
    <property type="entry name" value="TPR_MalT"/>
</dbReference>
<dbReference type="Pfam" id="PF25873">
    <property type="entry name" value="WHD_MalT"/>
    <property type="match status" value="1"/>
</dbReference>
<dbReference type="Gene3D" id="1.10.10.10">
    <property type="entry name" value="Winged helix-like DNA-binding domain superfamily/Winged helix DNA-binding domain"/>
    <property type="match status" value="1"/>
</dbReference>
<keyword evidence="1" id="KW-0805">Transcription regulation</keyword>
<evidence type="ECO:0000313" key="7">
    <source>
        <dbReference type="Proteomes" id="UP001344906"/>
    </source>
</evidence>